<keyword evidence="1" id="KW-0813">Transport</keyword>
<sequence length="382" mass="41141">MTETNSDGYGGALCLTDIRKSYGGQRGVESVSLDVRPGEFLTMLGPSGSGKTTTLNLIAGFIDADSGSITLDDRELAGIPPHRRELGVVFQQYALFPHMTAAENVGYALRVRGIKGAERSKLVGDALDLVQLGDYANRKPAELSGGQQQRVALARAFVFKPRLLLMDEPLGALDKKLREALQIEITRICRELGATVIYVTHDQEEALAMSDRIAIYNEGRIEQLGTAEDLYMRPNSLFVADFVGESTVLHGKYAEGSLTYHDQVLVTDATTAPIAEGSSAAVVLRPENLAVLPASSREQVPAGFNAIEATVTEWIYLGVAKKCLLKGRDGTTMTARVRSEVDTGSLRPGDPAIVAWDPAKSVVVPGDAQRTTNSQPDVVPNR</sequence>
<evidence type="ECO:0000259" key="4">
    <source>
        <dbReference type="SMART" id="SM00382"/>
    </source>
</evidence>
<reference evidence="5 6" key="1">
    <citation type="submission" date="2023-05" db="EMBL/GenBank/DDBJ databases">
        <title>Lithophilousrod everest ZFBP1038 complete genpme.</title>
        <authorList>
            <person name="Tian M."/>
        </authorList>
    </citation>
    <scope>NUCLEOTIDE SEQUENCE [LARGE SCALE GENOMIC DNA]</scope>
    <source>
        <strain evidence="5 6">ZFBP1038</strain>
    </source>
</reference>
<dbReference type="EMBL" id="CP090958">
    <property type="protein sequence ID" value="WGW11662.1"/>
    <property type="molecule type" value="Genomic_DNA"/>
</dbReference>
<evidence type="ECO:0000313" key="5">
    <source>
        <dbReference type="EMBL" id="WGW11662.1"/>
    </source>
</evidence>
<evidence type="ECO:0000256" key="2">
    <source>
        <dbReference type="ARBA" id="ARBA00022741"/>
    </source>
</evidence>
<dbReference type="Proteomes" id="UP001209083">
    <property type="component" value="Chromosome"/>
</dbReference>
<keyword evidence="2" id="KW-0547">Nucleotide-binding</keyword>
<dbReference type="SUPFAM" id="SSF50331">
    <property type="entry name" value="MOP-like"/>
    <property type="match status" value="1"/>
</dbReference>
<keyword evidence="3 5" id="KW-0067">ATP-binding</keyword>
<dbReference type="InterPro" id="IPR003593">
    <property type="entry name" value="AAA+_ATPase"/>
</dbReference>
<evidence type="ECO:0000256" key="3">
    <source>
        <dbReference type="ARBA" id="ARBA00022840"/>
    </source>
</evidence>
<dbReference type="InterPro" id="IPR017871">
    <property type="entry name" value="ABC_transporter-like_CS"/>
</dbReference>
<accession>A0ABY8QRN6</accession>
<dbReference type="InterPro" id="IPR027417">
    <property type="entry name" value="P-loop_NTPase"/>
</dbReference>
<dbReference type="Pfam" id="PF08402">
    <property type="entry name" value="TOBE_2"/>
    <property type="match status" value="1"/>
</dbReference>
<feature type="domain" description="AAA+ ATPase" evidence="4">
    <location>
        <begin position="37"/>
        <end position="220"/>
    </location>
</feature>
<keyword evidence="6" id="KW-1185">Reference proteome</keyword>
<dbReference type="GO" id="GO:0005524">
    <property type="term" value="F:ATP binding"/>
    <property type="evidence" value="ECO:0007669"/>
    <property type="project" value="UniProtKB-KW"/>
</dbReference>
<dbReference type="SUPFAM" id="SSF52540">
    <property type="entry name" value="P-loop containing nucleoside triphosphate hydrolases"/>
    <property type="match status" value="1"/>
</dbReference>
<dbReference type="InterPro" id="IPR003439">
    <property type="entry name" value="ABC_transporter-like_ATP-bd"/>
</dbReference>
<dbReference type="InterPro" id="IPR013611">
    <property type="entry name" value="Transp-assoc_OB_typ2"/>
</dbReference>
<evidence type="ECO:0000313" key="6">
    <source>
        <dbReference type="Proteomes" id="UP001209083"/>
    </source>
</evidence>
<name>A0ABY8QRN6_9MICO</name>
<dbReference type="PANTHER" id="PTHR42781:SF4">
    <property type="entry name" value="SPERMIDINE_PUTRESCINE IMPORT ATP-BINDING PROTEIN POTA"/>
    <property type="match status" value="1"/>
</dbReference>
<gene>
    <name evidence="5" type="ORF">LWF01_16450</name>
</gene>
<organism evidence="5 6">
    <name type="scientific">Saxibacter everestensis</name>
    <dbReference type="NCBI Taxonomy" id="2909229"/>
    <lineage>
        <taxon>Bacteria</taxon>
        <taxon>Bacillati</taxon>
        <taxon>Actinomycetota</taxon>
        <taxon>Actinomycetes</taxon>
        <taxon>Micrococcales</taxon>
        <taxon>Brevibacteriaceae</taxon>
        <taxon>Saxibacter</taxon>
    </lineage>
</organism>
<evidence type="ECO:0000256" key="1">
    <source>
        <dbReference type="ARBA" id="ARBA00022448"/>
    </source>
</evidence>
<proteinExistence type="predicted"/>
<dbReference type="RefSeq" id="WP_349638452.1">
    <property type="nucleotide sequence ID" value="NZ_CP090958.1"/>
</dbReference>
<dbReference type="InterPro" id="IPR008995">
    <property type="entry name" value="Mo/tungstate-bd_C_term_dom"/>
</dbReference>
<dbReference type="PANTHER" id="PTHR42781">
    <property type="entry name" value="SPERMIDINE/PUTRESCINE IMPORT ATP-BINDING PROTEIN POTA"/>
    <property type="match status" value="1"/>
</dbReference>
<dbReference type="SMART" id="SM00382">
    <property type="entry name" value="AAA"/>
    <property type="match status" value="1"/>
</dbReference>
<dbReference type="PROSITE" id="PS00211">
    <property type="entry name" value="ABC_TRANSPORTER_1"/>
    <property type="match status" value="1"/>
</dbReference>
<dbReference type="Gene3D" id="3.40.50.300">
    <property type="entry name" value="P-loop containing nucleotide triphosphate hydrolases"/>
    <property type="match status" value="1"/>
</dbReference>
<dbReference type="InterPro" id="IPR050093">
    <property type="entry name" value="ABC_SmlMolc_Importer"/>
</dbReference>
<dbReference type="Pfam" id="PF00005">
    <property type="entry name" value="ABC_tran"/>
    <property type="match status" value="1"/>
</dbReference>
<protein>
    <submittedName>
        <fullName evidence="5">ABC transporter ATP-binding protein</fullName>
    </submittedName>
</protein>